<dbReference type="AlphaFoldDB" id="A0AA86YMU1"/>
<organism evidence="7 8">
    <name type="scientific">Providencia stuartii ATCC 25827</name>
    <dbReference type="NCBI Taxonomy" id="471874"/>
    <lineage>
        <taxon>Bacteria</taxon>
        <taxon>Pseudomonadati</taxon>
        <taxon>Pseudomonadota</taxon>
        <taxon>Gammaproteobacteria</taxon>
        <taxon>Enterobacterales</taxon>
        <taxon>Morganellaceae</taxon>
        <taxon>Providencia</taxon>
    </lineage>
</organism>
<dbReference type="Pfam" id="PF02900">
    <property type="entry name" value="LigB"/>
    <property type="match status" value="1"/>
</dbReference>
<dbReference type="Gene3D" id="3.40.830.10">
    <property type="entry name" value="LigB-like"/>
    <property type="match status" value="1"/>
</dbReference>
<proteinExistence type="inferred from homology"/>
<evidence type="ECO:0000256" key="2">
    <source>
        <dbReference type="ARBA" id="ARBA00007581"/>
    </source>
</evidence>
<accession>A0AA86YMU1</accession>
<reference evidence="8" key="1">
    <citation type="submission" date="2008-04" db="EMBL/GenBank/DDBJ databases">
        <title>Draft genome sequence of Providencia stuartii (ATCC 25827).</title>
        <authorList>
            <person name="Sudarsanam P."/>
            <person name="Ley R."/>
            <person name="Guruge J."/>
            <person name="Turnbaugh P.J."/>
            <person name="Mahowald M."/>
            <person name="Liep D."/>
            <person name="Gordon J."/>
        </authorList>
    </citation>
    <scope>NUCLEOTIDE SEQUENCE [LARGE SCALE GENOMIC DNA]</scope>
    <source>
        <strain evidence="8">ATCC 25827</strain>
    </source>
</reference>
<evidence type="ECO:0000256" key="1">
    <source>
        <dbReference type="ARBA" id="ARBA00001947"/>
    </source>
</evidence>
<evidence type="ECO:0000256" key="4">
    <source>
        <dbReference type="ARBA" id="ARBA00022833"/>
    </source>
</evidence>
<sequence>MKLMSANKMPAVFIGHGSPMNAISDNQYTQAWAALGQSLPKPKAILMISAHWYTRGTAVTAMAQPRTIHDFGGFPEPLYQMQYPASGSPELAQQVADLLAPLPVYLDKSEWGLDHGAWEILVRMYPQADIPVVQLSIDGTKPAAWHLEVGRKLASLREQGVMIMASGNVVHNLREMNWQNANVEAYPWARSFEQFVIEHLTSKQLPHPLTAALIREDGRRSNPSPEHFLPLLYVIGSWDGKEAISTPTEGIVSGSLSMLSVQVGE</sequence>
<keyword evidence="4" id="KW-0862">Zinc</keyword>
<dbReference type="PANTHER" id="PTHR30096">
    <property type="entry name" value="4,5-DOPA DIOXYGENASE EXTRADIOL-LIKE PROTEIN"/>
    <property type="match status" value="1"/>
</dbReference>
<dbReference type="InterPro" id="IPR014436">
    <property type="entry name" value="Extradiol_dOase_DODA"/>
</dbReference>
<feature type="domain" description="Extradiol ring-cleavage dioxygenase class III enzyme subunit B" evidence="6">
    <location>
        <begin position="34"/>
        <end position="242"/>
    </location>
</feature>
<dbReference type="Proteomes" id="UP000004506">
    <property type="component" value="Unassembled WGS sequence"/>
</dbReference>
<gene>
    <name evidence="7" type="ORF">PROSTU_01200</name>
</gene>
<dbReference type="SUPFAM" id="SSF53213">
    <property type="entry name" value="LigB-like"/>
    <property type="match status" value="1"/>
</dbReference>
<keyword evidence="7" id="KW-0223">Dioxygenase</keyword>
<dbReference type="InterPro" id="IPR004183">
    <property type="entry name" value="Xdiol_dOase_suB"/>
</dbReference>
<dbReference type="GO" id="GO:0016702">
    <property type="term" value="F:oxidoreductase activity, acting on single donors with incorporation of molecular oxygen, incorporation of two atoms of oxygen"/>
    <property type="evidence" value="ECO:0007669"/>
    <property type="project" value="UniProtKB-ARBA"/>
</dbReference>
<reference evidence="8" key="2">
    <citation type="submission" date="2008-04" db="EMBL/GenBank/DDBJ databases">
        <title>Draft genome sequence of Providencia stuartii(ATCC 25827).</title>
        <authorList>
            <person name="Sudarsanam P."/>
            <person name="Ley R."/>
            <person name="Guruge J."/>
            <person name="Turnbaugh P.J."/>
            <person name="Mahowald M."/>
            <person name="Liep D."/>
            <person name="Gordon J."/>
        </authorList>
    </citation>
    <scope>NUCLEOTIDE SEQUENCE [LARGE SCALE GENOMIC DNA]</scope>
    <source>
        <strain evidence="8">ATCC 25827</strain>
    </source>
</reference>
<dbReference type="CDD" id="cd07363">
    <property type="entry name" value="45_DOPA_Dioxygenase"/>
    <property type="match status" value="1"/>
</dbReference>
<evidence type="ECO:0000313" key="8">
    <source>
        <dbReference type="Proteomes" id="UP000004506"/>
    </source>
</evidence>
<comment type="cofactor">
    <cofactor evidence="1">
        <name>Zn(2+)</name>
        <dbReference type="ChEBI" id="CHEBI:29105"/>
    </cofactor>
</comment>
<name>A0AA86YMU1_PROST</name>
<keyword evidence="5" id="KW-0560">Oxidoreductase</keyword>
<dbReference type="PANTHER" id="PTHR30096:SF0">
    <property type="entry name" value="4,5-DOPA DIOXYGENASE EXTRADIOL-LIKE PROTEIN"/>
    <property type="match status" value="1"/>
</dbReference>
<dbReference type="NCBIfam" id="NF007914">
    <property type="entry name" value="PRK10628.1"/>
    <property type="match status" value="1"/>
</dbReference>
<protein>
    <submittedName>
        <fullName evidence="7">Aromatic ring-opening dioxygenase, catalytic subunit LigB</fullName>
    </submittedName>
</protein>
<evidence type="ECO:0000259" key="6">
    <source>
        <dbReference type="Pfam" id="PF02900"/>
    </source>
</evidence>
<comment type="similarity">
    <text evidence="2">Belongs to the DODA-type extradiol aromatic ring-opening dioxygenase family.</text>
</comment>
<dbReference type="PIRSF" id="PIRSF006157">
    <property type="entry name" value="Doxgns_DODA"/>
    <property type="match status" value="1"/>
</dbReference>
<evidence type="ECO:0000313" key="7">
    <source>
        <dbReference type="EMBL" id="EDU60666.1"/>
    </source>
</evidence>
<dbReference type="GO" id="GO:0008270">
    <property type="term" value="F:zinc ion binding"/>
    <property type="evidence" value="ECO:0007669"/>
    <property type="project" value="InterPro"/>
</dbReference>
<reference evidence="7 8" key="3">
    <citation type="submission" date="2008-05" db="EMBL/GenBank/DDBJ databases">
        <authorList>
            <person name="Fulton L."/>
            <person name="Clifton S."/>
            <person name="Fulton B."/>
            <person name="Xu J."/>
            <person name="Minx P."/>
            <person name="Pepin K.H."/>
            <person name="Johnson M."/>
            <person name="Thiruvilangam P."/>
            <person name="Bhonagiri V."/>
            <person name="Nash W.E."/>
            <person name="Mardis E.R."/>
            <person name="Wilson R.K."/>
        </authorList>
    </citation>
    <scope>NUCLEOTIDE SEQUENCE [LARGE SCALE GENOMIC DNA]</scope>
    <source>
        <strain evidence="7 8">ATCC 25827</strain>
    </source>
</reference>
<evidence type="ECO:0000256" key="5">
    <source>
        <dbReference type="ARBA" id="ARBA00023002"/>
    </source>
</evidence>
<keyword evidence="3" id="KW-0479">Metal-binding</keyword>
<comment type="caution">
    <text evidence="7">The sequence shown here is derived from an EMBL/GenBank/DDBJ whole genome shotgun (WGS) entry which is preliminary data.</text>
</comment>
<dbReference type="GO" id="GO:0008198">
    <property type="term" value="F:ferrous iron binding"/>
    <property type="evidence" value="ECO:0007669"/>
    <property type="project" value="InterPro"/>
</dbReference>
<dbReference type="EMBL" id="ABJD02000099">
    <property type="protein sequence ID" value="EDU60666.1"/>
    <property type="molecule type" value="Genomic_DNA"/>
</dbReference>
<evidence type="ECO:0000256" key="3">
    <source>
        <dbReference type="ARBA" id="ARBA00022723"/>
    </source>
</evidence>